<dbReference type="GO" id="GO:0005524">
    <property type="term" value="F:ATP binding"/>
    <property type="evidence" value="ECO:0007669"/>
    <property type="project" value="UniProtKB-UniRule"/>
</dbReference>
<dbReference type="InterPro" id="IPR000719">
    <property type="entry name" value="Prot_kinase_dom"/>
</dbReference>
<keyword evidence="10" id="KW-1185">Reference proteome</keyword>
<evidence type="ECO:0000313" key="9">
    <source>
        <dbReference type="EMBL" id="OMJ90962.1"/>
    </source>
</evidence>
<dbReference type="PANTHER" id="PTHR24058:SF28">
    <property type="entry name" value="SERINE_THREONINE-PROTEIN KINASE MINIBRAIN"/>
    <property type="match status" value="1"/>
</dbReference>
<dbReference type="PROSITE" id="PS00108">
    <property type="entry name" value="PROTEIN_KINASE_ST"/>
    <property type="match status" value="1"/>
</dbReference>
<dbReference type="SUPFAM" id="SSF56112">
    <property type="entry name" value="Protein kinase-like (PK-like)"/>
    <property type="match status" value="1"/>
</dbReference>
<dbReference type="OrthoDB" id="25592at2759"/>
<evidence type="ECO:0000256" key="5">
    <source>
        <dbReference type="ARBA" id="ARBA00022840"/>
    </source>
</evidence>
<accession>A0A1R2CPP6</accession>
<evidence type="ECO:0000256" key="2">
    <source>
        <dbReference type="ARBA" id="ARBA00022679"/>
    </source>
</evidence>
<evidence type="ECO:0000256" key="1">
    <source>
        <dbReference type="ARBA" id="ARBA00022527"/>
    </source>
</evidence>
<dbReference type="Pfam" id="PF00069">
    <property type="entry name" value="Pkinase"/>
    <property type="match status" value="1"/>
</dbReference>
<dbReference type="InterPro" id="IPR011009">
    <property type="entry name" value="Kinase-like_dom_sf"/>
</dbReference>
<evidence type="ECO:0000256" key="6">
    <source>
        <dbReference type="PROSITE-ProRule" id="PRU10141"/>
    </source>
</evidence>
<dbReference type="InterPro" id="IPR050494">
    <property type="entry name" value="Ser_Thr_dual-spec_kinase"/>
</dbReference>
<dbReference type="GO" id="GO:0004674">
    <property type="term" value="F:protein serine/threonine kinase activity"/>
    <property type="evidence" value="ECO:0007669"/>
    <property type="project" value="UniProtKB-KW"/>
</dbReference>
<comment type="similarity">
    <text evidence="7">Belongs to the protein kinase superfamily.</text>
</comment>
<dbReference type="InterPro" id="IPR008271">
    <property type="entry name" value="Ser/Thr_kinase_AS"/>
</dbReference>
<dbReference type="AlphaFoldDB" id="A0A1R2CPP6"/>
<gene>
    <name evidence="9" type="ORF">SteCoe_6527</name>
</gene>
<keyword evidence="2" id="KW-0808">Transferase</keyword>
<dbReference type="Gene3D" id="3.30.200.20">
    <property type="entry name" value="Phosphorylase Kinase, domain 1"/>
    <property type="match status" value="1"/>
</dbReference>
<protein>
    <recommendedName>
        <fullName evidence="8">Protein kinase domain-containing protein</fullName>
    </recommendedName>
</protein>
<evidence type="ECO:0000256" key="7">
    <source>
        <dbReference type="RuleBase" id="RU000304"/>
    </source>
</evidence>
<feature type="domain" description="Protein kinase" evidence="8">
    <location>
        <begin position="73"/>
        <end position="365"/>
    </location>
</feature>
<keyword evidence="5 6" id="KW-0067">ATP-binding</keyword>
<dbReference type="FunFam" id="1.10.510.10:FF:000624">
    <property type="entry name" value="Mitogen-activated protein kinase"/>
    <property type="match status" value="1"/>
</dbReference>
<keyword evidence="4" id="KW-0418">Kinase</keyword>
<dbReference type="PANTHER" id="PTHR24058">
    <property type="entry name" value="DUAL SPECIFICITY PROTEIN KINASE"/>
    <property type="match status" value="1"/>
</dbReference>
<dbReference type="Proteomes" id="UP000187209">
    <property type="component" value="Unassembled WGS sequence"/>
</dbReference>
<comment type="caution">
    <text evidence="9">The sequence shown here is derived from an EMBL/GenBank/DDBJ whole genome shotgun (WGS) entry which is preliminary data.</text>
</comment>
<evidence type="ECO:0000256" key="4">
    <source>
        <dbReference type="ARBA" id="ARBA00022777"/>
    </source>
</evidence>
<dbReference type="PROSITE" id="PS00107">
    <property type="entry name" value="PROTEIN_KINASE_ATP"/>
    <property type="match status" value="1"/>
</dbReference>
<evidence type="ECO:0000313" key="10">
    <source>
        <dbReference type="Proteomes" id="UP000187209"/>
    </source>
</evidence>
<evidence type="ECO:0000256" key="3">
    <source>
        <dbReference type="ARBA" id="ARBA00022741"/>
    </source>
</evidence>
<name>A0A1R2CPP6_9CILI</name>
<dbReference type="PROSITE" id="PS50011">
    <property type="entry name" value="PROTEIN_KINASE_DOM"/>
    <property type="match status" value="1"/>
</dbReference>
<reference evidence="9 10" key="1">
    <citation type="submission" date="2016-11" db="EMBL/GenBank/DDBJ databases">
        <title>The macronuclear genome of Stentor coeruleus: a giant cell with tiny introns.</title>
        <authorList>
            <person name="Slabodnick M."/>
            <person name="Ruby J.G."/>
            <person name="Reiff S.B."/>
            <person name="Swart E.C."/>
            <person name="Gosai S."/>
            <person name="Prabakaran S."/>
            <person name="Witkowska E."/>
            <person name="Larue G.E."/>
            <person name="Fisher S."/>
            <person name="Freeman R.M."/>
            <person name="Gunawardena J."/>
            <person name="Chu W."/>
            <person name="Stover N.A."/>
            <person name="Gregory B.D."/>
            <person name="Nowacki M."/>
            <person name="Derisi J."/>
            <person name="Roy S.W."/>
            <person name="Marshall W.F."/>
            <person name="Sood P."/>
        </authorList>
    </citation>
    <scope>NUCLEOTIDE SEQUENCE [LARGE SCALE GENOMIC DNA]</scope>
    <source>
        <strain evidence="9">WM001</strain>
    </source>
</reference>
<sequence>MDYDIGLEKNCNILDVSSDLSNKSFLISPQNQKVLFQFTYEIEGIYQHIIRKDRRDKLKNLLKYDSNLKQGRYTVKKLIGRGSFGSVIQAVDNILGILVAIKIVKPKYGWTIQTNNELGNLTKVNQIETDNLFFVKMLDYFEENGYLCIVLELLEKTLYHFLLETKGMSLQDVEAIALQLFKALKALHNLKIVHCDLKPENIMIQGQGKKDIKIVDFGSSCIAGNSVYKFVQSRYYRSPEVALRIEYGMPIDIWSAGCIIAELYIGRPLFESRSETLQMSKTVSILGPLPRSMLEKSQYFNKYFNLTRFELSRANPLKNYILQAKPYLPENVSNLEKFIDLLGKCLTYDPSLRITADEALNHPFITVNSHKSLDKSFSMPWPTKMFLSFKSIPKSKPYMKIIRSNSIFHDGSQNFKLSTAVSRNSRVTSTDEDFVHVERPGSCIHSKPDIISQKSNSTPKY</sequence>
<dbReference type="SMART" id="SM00220">
    <property type="entry name" value="S_TKc"/>
    <property type="match status" value="1"/>
</dbReference>
<dbReference type="Gene3D" id="1.10.510.10">
    <property type="entry name" value="Transferase(Phosphotransferase) domain 1"/>
    <property type="match status" value="1"/>
</dbReference>
<proteinExistence type="inferred from homology"/>
<dbReference type="InterPro" id="IPR017441">
    <property type="entry name" value="Protein_kinase_ATP_BS"/>
</dbReference>
<organism evidence="9 10">
    <name type="scientific">Stentor coeruleus</name>
    <dbReference type="NCBI Taxonomy" id="5963"/>
    <lineage>
        <taxon>Eukaryota</taxon>
        <taxon>Sar</taxon>
        <taxon>Alveolata</taxon>
        <taxon>Ciliophora</taxon>
        <taxon>Postciliodesmatophora</taxon>
        <taxon>Heterotrichea</taxon>
        <taxon>Heterotrichida</taxon>
        <taxon>Stentoridae</taxon>
        <taxon>Stentor</taxon>
    </lineage>
</organism>
<evidence type="ECO:0000259" key="8">
    <source>
        <dbReference type="PROSITE" id="PS50011"/>
    </source>
</evidence>
<dbReference type="EMBL" id="MPUH01000091">
    <property type="protein sequence ID" value="OMJ90962.1"/>
    <property type="molecule type" value="Genomic_DNA"/>
</dbReference>
<feature type="binding site" evidence="6">
    <location>
        <position position="102"/>
    </location>
    <ligand>
        <name>ATP</name>
        <dbReference type="ChEBI" id="CHEBI:30616"/>
    </ligand>
</feature>
<keyword evidence="1 7" id="KW-0723">Serine/threonine-protein kinase</keyword>
<keyword evidence="3 6" id="KW-0547">Nucleotide-binding</keyword>